<keyword evidence="1 5" id="KW-0645">Protease</keyword>
<dbReference type="PANTHER" id="PTHR42884:SF14">
    <property type="entry name" value="NEUROENDOCRINE CONVERTASE 1"/>
    <property type="match status" value="1"/>
</dbReference>
<dbReference type="SUPFAM" id="SSF49785">
    <property type="entry name" value="Galactose-binding domain-like"/>
    <property type="match status" value="1"/>
</dbReference>
<dbReference type="GO" id="GO:0016485">
    <property type="term" value="P:protein processing"/>
    <property type="evidence" value="ECO:0007669"/>
    <property type="project" value="TreeGrafter"/>
</dbReference>
<feature type="domain" description="P/Homo B" evidence="4">
    <location>
        <begin position="245"/>
        <end position="382"/>
    </location>
</feature>
<dbReference type="Gene3D" id="2.60.120.260">
    <property type="entry name" value="Galactose-binding domain-like"/>
    <property type="match status" value="1"/>
</dbReference>
<keyword evidence="2" id="KW-0378">Hydrolase</keyword>
<dbReference type="SUPFAM" id="SSF52743">
    <property type="entry name" value="Subtilisin-like"/>
    <property type="match status" value="1"/>
</dbReference>
<evidence type="ECO:0000259" key="4">
    <source>
        <dbReference type="PROSITE" id="PS51829"/>
    </source>
</evidence>
<dbReference type="Gene3D" id="3.40.50.200">
    <property type="entry name" value="Peptidase S8/S53 domain"/>
    <property type="match status" value="1"/>
</dbReference>
<dbReference type="Pfam" id="PF01483">
    <property type="entry name" value="P_proprotein"/>
    <property type="match status" value="1"/>
</dbReference>
<reference evidence="5" key="1">
    <citation type="submission" date="2023-06" db="EMBL/GenBank/DDBJ databases">
        <authorList>
            <person name="Mercer L.K."/>
            <person name="Harding E.F."/>
            <person name="Sridhar T."/>
            <person name="White P.A."/>
        </authorList>
    </citation>
    <scope>NUCLEOTIDE SEQUENCE</scope>
</reference>
<dbReference type="PANTHER" id="PTHR42884">
    <property type="entry name" value="PROPROTEIN CONVERTASE SUBTILISIN/KEXIN-RELATED"/>
    <property type="match status" value="1"/>
</dbReference>
<accession>A0AB33V6I4</accession>
<evidence type="ECO:0000313" key="5">
    <source>
        <dbReference type="EMBL" id="DBA59381.1"/>
    </source>
</evidence>
<organism evidence="5">
    <name type="scientific">Latid herpesvirus 1</name>
    <dbReference type="NCBI Taxonomy" id="3096545"/>
    <lineage>
        <taxon>Viruses</taxon>
        <taxon>Duplodnaviria</taxon>
        <taxon>Heunggongvirae</taxon>
        <taxon>Peploviricota</taxon>
        <taxon>Herviviricetes</taxon>
        <taxon>Herpesvirales</taxon>
    </lineage>
</organism>
<dbReference type="InterPro" id="IPR008979">
    <property type="entry name" value="Galactose-bd-like_sf"/>
</dbReference>
<keyword evidence="3" id="KW-0720">Serine protease</keyword>
<dbReference type="InterPro" id="IPR002884">
    <property type="entry name" value="P_dom"/>
</dbReference>
<evidence type="ECO:0000256" key="3">
    <source>
        <dbReference type="ARBA" id="ARBA00022825"/>
    </source>
</evidence>
<name>A0AB33V6I4_9VIRU</name>
<dbReference type="PROSITE" id="PS51829">
    <property type="entry name" value="P_HOMO_B"/>
    <property type="match status" value="1"/>
</dbReference>
<dbReference type="GO" id="GO:0016020">
    <property type="term" value="C:membrane"/>
    <property type="evidence" value="ECO:0007669"/>
    <property type="project" value="TreeGrafter"/>
</dbReference>
<dbReference type="EMBL" id="BK064844">
    <property type="protein sequence ID" value="DBA59381.1"/>
    <property type="molecule type" value="Genomic_DNA"/>
</dbReference>
<proteinExistence type="predicted"/>
<dbReference type="InterPro" id="IPR036852">
    <property type="entry name" value="Peptidase_S8/S53_dom_sf"/>
</dbReference>
<evidence type="ECO:0000256" key="2">
    <source>
        <dbReference type="ARBA" id="ARBA00022801"/>
    </source>
</evidence>
<evidence type="ECO:0000256" key="1">
    <source>
        <dbReference type="ARBA" id="ARBA00022670"/>
    </source>
</evidence>
<protein>
    <submittedName>
        <fullName evidence="5">Non-structural protease</fullName>
    </submittedName>
</protein>
<sequence>MIPVTLMAVLVVVVIGGTMQKSHRQVNTSLIFLVDFGVDWTDGEAVVDHGTSIVAGGALLDEHGTLCAKVLGSRGTRCTYRSILNGTLALLQLPRPWGPDEGYVPPYSSVRASIFSESWGWTDDGAAWAPERPGWDPYVEAVKRSATEGRGGRGAIHVRAAGNGGAKDDCVLDKFCSHPHAIAVSVTGAAYRENCAPLLGTVAVPTTLISQMLARRPDLTPRDTQHILIGAAAPALDGEEALHANGAGRVFTDRGGFGEINFEAALNATATFAAAPALINCSLTAPDCEVPFIEWVSLTACVDPVYRRGDHDITVTSPRNTTVTVLHRREYDFSIDFSCGVFHTNKFWGEPHTPGDLWVVRSRGSPLGGWTLELMGSNLTHH</sequence>
<reference evidence="5" key="2">
    <citation type="journal article" date="2024" name="Virology">
        <title>Novel viruses discovered in metatranscriptomic analysis of farmed barramundi in Asia and Australia.</title>
        <authorList>
            <person name="Mercer L.K."/>
            <person name="Harding E.F."/>
            <person name="Sridhar T."/>
            <person name="White P.A."/>
        </authorList>
    </citation>
    <scope>NUCLEOTIDE SEQUENCE</scope>
</reference>
<dbReference type="GO" id="GO:0004252">
    <property type="term" value="F:serine-type endopeptidase activity"/>
    <property type="evidence" value="ECO:0007669"/>
    <property type="project" value="InterPro"/>
</dbReference>